<organism evidence="2 3">
    <name type="scientific">Cordyceps javanica</name>
    <dbReference type="NCBI Taxonomy" id="43265"/>
    <lineage>
        <taxon>Eukaryota</taxon>
        <taxon>Fungi</taxon>
        <taxon>Dikarya</taxon>
        <taxon>Ascomycota</taxon>
        <taxon>Pezizomycotina</taxon>
        <taxon>Sordariomycetes</taxon>
        <taxon>Hypocreomycetidae</taxon>
        <taxon>Hypocreales</taxon>
        <taxon>Cordycipitaceae</taxon>
        <taxon>Cordyceps</taxon>
    </lineage>
</organism>
<dbReference type="EMBL" id="SPUK01000012">
    <property type="protein sequence ID" value="TQV93489.1"/>
    <property type="molecule type" value="Genomic_DNA"/>
</dbReference>
<proteinExistence type="predicted"/>
<keyword evidence="3" id="KW-1185">Reference proteome</keyword>
<dbReference type="AlphaFoldDB" id="A0A545UVK1"/>
<evidence type="ECO:0000313" key="2">
    <source>
        <dbReference type="EMBL" id="TQV93489.1"/>
    </source>
</evidence>
<evidence type="ECO:0000256" key="1">
    <source>
        <dbReference type="SAM" id="MobiDB-lite"/>
    </source>
</evidence>
<protein>
    <submittedName>
        <fullName evidence="2">Uncharacterized protein</fullName>
    </submittedName>
</protein>
<name>A0A545UVK1_9HYPO</name>
<accession>A0A545UVK1</accession>
<gene>
    <name evidence="2" type="ORF">IF1G_08067</name>
</gene>
<feature type="region of interest" description="Disordered" evidence="1">
    <location>
        <begin position="1"/>
        <end position="33"/>
    </location>
</feature>
<reference evidence="2 3" key="1">
    <citation type="journal article" date="2019" name="Appl. Microbiol. Biotechnol.">
        <title>Genome sequence of Isaria javanica and comparative genome analysis insights into family S53 peptidase evolution in fungal entomopathogens.</title>
        <authorList>
            <person name="Lin R."/>
            <person name="Zhang X."/>
            <person name="Xin B."/>
            <person name="Zou M."/>
            <person name="Gao Y."/>
            <person name="Qin F."/>
            <person name="Hu Q."/>
            <person name="Xie B."/>
            <person name="Cheng X."/>
        </authorList>
    </citation>
    <scope>NUCLEOTIDE SEQUENCE [LARGE SCALE GENOMIC DNA]</scope>
    <source>
        <strain evidence="2 3">IJ1G</strain>
    </source>
</reference>
<comment type="caution">
    <text evidence="2">The sequence shown here is derived from an EMBL/GenBank/DDBJ whole genome shotgun (WGS) entry which is preliminary data.</text>
</comment>
<sequence>MDPSATDAQAIATPNRGFAVRPKGQSLHHDPSSRDQAAVLHAATHPNSHLVRPITLLGLASFLVHLRKTANPRPLDRPGHLGYVRSWGRRQRYSPCLRRQRTNWLQGEAHRTPFPIKIVLPSSWEAAVIASPSVRRGATCTVPLYSYHARPSKTS</sequence>
<dbReference type="Proteomes" id="UP000315783">
    <property type="component" value="Unassembled WGS sequence"/>
</dbReference>
<evidence type="ECO:0000313" key="3">
    <source>
        <dbReference type="Proteomes" id="UP000315783"/>
    </source>
</evidence>